<evidence type="ECO:0000313" key="9">
    <source>
        <dbReference type="Proteomes" id="UP000311919"/>
    </source>
</evidence>
<dbReference type="SUPFAM" id="SSF48317">
    <property type="entry name" value="Acid phosphatase/Vanadium-dependent haloperoxidase"/>
    <property type="match status" value="1"/>
</dbReference>
<dbReference type="SMART" id="SM00014">
    <property type="entry name" value="acidPPc"/>
    <property type="match status" value="1"/>
</dbReference>
<dbReference type="Proteomes" id="UP000311919">
    <property type="component" value="Unassembled WGS sequence"/>
</dbReference>
<sequence>MKPFVYGIIRVISDLAFIAALIITNTILQNIEPYKRGYFPQDESIKKPYKSNTISSTILYIVSSLLILFTIVLGEVIVGSKSLRRTHHRIPVILYPIYDSLIVAFFGYFATIGLTDVGKVAFGRLRPNFIDACKPSGYTTTNLGFISNITCSADKSTGLRKSFPSGHTSIAIYSATFLCLYIQLRFSRYRIYPSIRTCFQMTYIALGLVVGYSRILDNKHHWSDVLGGGLLGFLLALSTLYYLPYCGDTADSLPTCKDDQIIIEHYPLNIYPSHGSSIGKYKNMTFEWNSTDPKVRPSVRRISHHNRNFTNLKWL</sequence>
<reference evidence="8 9" key="1">
    <citation type="submission" date="2019-03" db="EMBL/GenBank/DDBJ databases">
        <title>An improved genome assembly of the fluke Schistosoma japonicum.</title>
        <authorList>
            <person name="Hu W."/>
            <person name="Luo F."/>
            <person name="Yin M."/>
            <person name="Mo X."/>
            <person name="Sun C."/>
            <person name="Wu Q."/>
            <person name="Zhu B."/>
            <person name="Xiang M."/>
            <person name="Wang J."/>
            <person name="Wang Y."/>
            <person name="Zhang T."/>
            <person name="Xu B."/>
            <person name="Zheng H."/>
            <person name="Feng Z."/>
        </authorList>
    </citation>
    <scope>NUCLEOTIDE SEQUENCE [LARGE SCALE GENOMIC DNA]</scope>
    <source>
        <strain evidence="8">HuSjv2</strain>
        <tissue evidence="8">Worms</tissue>
    </source>
</reference>
<evidence type="ECO:0000256" key="4">
    <source>
        <dbReference type="ARBA" id="ARBA00022989"/>
    </source>
</evidence>
<evidence type="ECO:0000256" key="2">
    <source>
        <dbReference type="ARBA" id="ARBA00008816"/>
    </source>
</evidence>
<feature type="domain" description="Phosphatidic acid phosphatase type 2/haloperoxidase" evidence="7">
    <location>
        <begin position="100"/>
        <end position="240"/>
    </location>
</feature>
<keyword evidence="3 6" id="KW-0812">Transmembrane</keyword>
<comment type="similarity">
    <text evidence="2">Belongs to the PA-phosphatase related phosphoesterase family.</text>
</comment>
<dbReference type="AlphaFoldDB" id="A0A4Z2DQJ8"/>
<dbReference type="PANTHER" id="PTHR10165">
    <property type="entry name" value="LIPID PHOSPHATE PHOSPHATASE"/>
    <property type="match status" value="1"/>
</dbReference>
<dbReference type="STRING" id="6182.A0A4Z2DQJ8"/>
<evidence type="ECO:0000256" key="3">
    <source>
        <dbReference type="ARBA" id="ARBA00022692"/>
    </source>
</evidence>
<dbReference type="InterPro" id="IPR036938">
    <property type="entry name" value="PAP2/HPO_sf"/>
</dbReference>
<proteinExistence type="inferred from homology"/>
<feature type="transmembrane region" description="Helical" evidence="6">
    <location>
        <begin position="222"/>
        <end position="243"/>
    </location>
</feature>
<dbReference type="CDD" id="cd03384">
    <property type="entry name" value="PAP2_wunen"/>
    <property type="match status" value="1"/>
</dbReference>
<dbReference type="GO" id="GO:0046839">
    <property type="term" value="P:phospholipid dephosphorylation"/>
    <property type="evidence" value="ECO:0007669"/>
    <property type="project" value="TreeGrafter"/>
</dbReference>
<keyword evidence="9" id="KW-1185">Reference proteome</keyword>
<dbReference type="Gene3D" id="1.20.144.10">
    <property type="entry name" value="Phosphatidic acid phosphatase type 2/haloperoxidase"/>
    <property type="match status" value="1"/>
</dbReference>
<keyword evidence="4 6" id="KW-1133">Transmembrane helix</keyword>
<dbReference type="OrthoDB" id="8907274at2759"/>
<accession>A0A4Z2DQJ8</accession>
<feature type="transmembrane region" description="Helical" evidence="6">
    <location>
        <begin position="90"/>
        <end position="110"/>
    </location>
</feature>
<evidence type="ECO:0000313" key="8">
    <source>
        <dbReference type="EMBL" id="TNN18420.1"/>
    </source>
</evidence>
<dbReference type="GO" id="GO:0005886">
    <property type="term" value="C:plasma membrane"/>
    <property type="evidence" value="ECO:0007669"/>
    <property type="project" value="TreeGrafter"/>
</dbReference>
<feature type="transmembrane region" description="Helical" evidence="6">
    <location>
        <begin position="58"/>
        <end position="78"/>
    </location>
</feature>
<keyword evidence="5 6" id="KW-0472">Membrane</keyword>
<evidence type="ECO:0000259" key="7">
    <source>
        <dbReference type="SMART" id="SM00014"/>
    </source>
</evidence>
<evidence type="ECO:0000256" key="1">
    <source>
        <dbReference type="ARBA" id="ARBA00004141"/>
    </source>
</evidence>
<dbReference type="InterPro" id="IPR000326">
    <property type="entry name" value="PAP2/HPO"/>
</dbReference>
<dbReference type="PANTHER" id="PTHR10165:SF103">
    <property type="entry name" value="PHOSPHOLIPID PHOSPHATASE HOMOLOG 1.2 HOMOLOG"/>
    <property type="match status" value="1"/>
</dbReference>
<dbReference type="GO" id="GO:0008195">
    <property type="term" value="F:phosphatidate phosphatase activity"/>
    <property type="evidence" value="ECO:0007669"/>
    <property type="project" value="TreeGrafter"/>
</dbReference>
<protein>
    <submittedName>
        <fullName evidence="8">Putative phosphatidate phosphatase isoform 2</fullName>
    </submittedName>
</protein>
<dbReference type="EMBL" id="SKCS01000076">
    <property type="protein sequence ID" value="TNN18420.1"/>
    <property type="molecule type" value="Genomic_DNA"/>
</dbReference>
<comment type="caution">
    <text evidence="8">The sequence shown here is derived from an EMBL/GenBank/DDBJ whole genome shotgun (WGS) entry which is preliminary data.</text>
</comment>
<organism evidence="8 9">
    <name type="scientific">Schistosoma japonicum</name>
    <name type="common">Blood fluke</name>
    <dbReference type="NCBI Taxonomy" id="6182"/>
    <lineage>
        <taxon>Eukaryota</taxon>
        <taxon>Metazoa</taxon>
        <taxon>Spiralia</taxon>
        <taxon>Lophotrochozoa</taxon>
        <taxon>Platyhelminthes</taxon>
        <taxon>Trematoda</taxon>
        <taxon>Digenea</taxon>
        <taxon>Strigeidida</taxon>
        <taxon>Schistosomatoidea</taxon>
        <taxon>Schistosomatidae</taxon>
        <taxon>Schistosoma</taxon>
    </lineage>
</organism>
<comment type="subcellular location">
    <subcellularLocation>
        <location evidence="1">Membrane</location>
        <topology evidence="1">Multi-pass membrane protein</topology>
    </subcellularLocation>
</comment>
<dbReference type="Pfam" id="PF01569">
    <property type="entry name" value="PAP2"/>
    <property type="match status" value="1"/>
</dbReference>
<gene>
    <name evidence="8" type="ORF">EWB00_010214</name>
</gene>
<feature type="transmembrane region" description="Helical" evidence="6">
    <location>
        <begin position="7"/>
        <end position="28"/>
    </location>
</feature>
<evidence type="ECO:0000256" key="6">
    <source>
        <dbReference type="SAM" id="Phobius"/>
    </source>
</evidence>
<feature type="transmembrane region" description="Helical" evidence="6">
    <location>
        <begin position="170"/>
        <end position="186"/>
    </location>
</feature>
<feature type="transmembrane region" description="Helical" evidence="6">
    <location>
        <begin position="198"/>
        <end position="216"/>
    </location>
</feature>
<dbReference type="GO" id="GO:0006644">
    <property type="term" value="P:phospholipid metabolic process"/>
    <property type="evidence" value="ECO:0007669"/>
    <property type="project" value="InterPro"/>
</dbReference>
<name>A0A4Z2DQJ8_SCHJA</name>
<dbReference type="GO" id="GO:0007165">
    <property type="term" value="P:signal transduction"/>
    <property type="evidence" value="ECO:0007669"/>
    <property type="project" value="TreeGrafter"/>
</dbReference>
<dbReference type="InterPro" id="IPR043216">
    <property type="entry name" value="PAP-like"/>
</dbReference>
<evidence type="ECO:0000256" key="5">
    <source>
        <dbReference type="ARBA" id="ARBA00023136"/>
    </source>
</evidence>